<dbReference type="NCBIfam" id="TIGR00598">
    <property type="entry name" value="rad14"/>
    <property type="match status" value="1"/>
</dbReference>
<dbReference type="KEGG" id="ssck:SPSK_02531"/>
<name>A0A0F2MAU8_SPOSC</name>
<comment type="similarity">
    <text evidence="2">Belongs to the XPA family.</text>
</comment>
<dbReference type="GO" id="GO:0000110">
    <property type="term" value="C:nucleotide-excision repair factor 1 complex"/>
    <property type="evidence" value="ECO:0007669"/>
    <property type="project" value="TreeGrafter"/>
</dbReference>
<feature type="compositionally biased region" description="Polar residues" evidence="11">
    <location>
        <begin position="73"/>
        <end position="86"/>
    </location>
</feature>
<dbReference type="GO" id="GO:0070914">
    <property type="term" value="P:UV-damage excision repair"/>
    <property type="evidence" value="ECO:0007669"/>
    <property type="project" value="TreeGrafter"/>
</dbReference>
<feature type="region of interest" description="Disordered" evidence="11">
    <location>
        <begin position="1"/>
        <end position="26"/>
    </location>
</feature>
<organism evidence="13 14">
    <name type="scientific">Sporothrix schenckii 1099-18</name>
    <dbReference type="NCBI Taxonomy" id="1397361"/>
    <lineage>
        <taxon>Eukaryota</taxon>
        <taxon>Fungi</taxon>
        <taxon>Dikarya</taxon>
        <taxon>Ascomycota</taxon>
        <taxon>Pezizomycotina</taxon>
        <taxon>Sordariomycetes</taxon>
        <taxon>Sordariomycetidae</taxon>
        <taxon>Ophiostomatales</taxon>
        <taxon>Ophiostomataceae</taxon>
        <taxon>Sporothrix</taxon>
    </lineage>
</organism>
<accession>A0A0F2MAU8</accession>
<dbReference type="PANTHER" id="PTHR10142:SF0">
    <property type="entry name" value="DNA REPAIR PROTEIN COMPLEMENTING XP-A CELLS"/>
    <property type="match status" value="1"/>
</dbReference>
<dbReference type="CDD" id="cd21077">
    <property type="entry name" value="DBD_Rad14"/>
    <property type="match status" value="1"/>
</dbReference>
<dbReference type="GO" id="GO:0008270">
    <property type="term" value="F:zinc ion binding"/>
    <property type="evidence" value="ECO:0007669"/>
    <property type="project" value="UniProtKB-KW"/>
</dbReference>
<evidence type="ECO:0000256" key="4">
    <source>
        <dbReference type="ARBA" id="ARBA00022763"/>
    </source>
</evidence>
<gene>
    <name evidence="13" type="ORF">SPSK_02531</name>
</gene>
<dbReference type="FunFam" id="3.90.530.10:FF:000003">
    <property type="entry name" value="Dna repair rad14 protein"/>
    <property type="match status" value="1"/>
</dbReference>
<keyword evidence="9" id="KW-0539">Nucleus</keyword>
<dbReference type="VEuPathDB" id="FungiDB:SPSK_02531"/>
<keyword evidence="8" id="KW-0234">DNA repair</keyword>
<comment type="caution">
    <text evidence="13">The sequence shown here is derived from an EMBL/GenBank/DDBJ whole genome shotgun (WGS) entry which is preliminary data.</text>
</comment>
<evidence type="ECO:0000256" key="11">
    <source>
        <dbReference type="SAM" id="MobiDB-lite"/>
    </source>
</evidence>
<evidence type="ECO:0000313" key="13">
    <source>
        <dbReference type="EMBL" id="KJR86823.1"/>
    </source>
</evidence>
<keyword evidence="6" id="KW-0862">Zinc</keyword>
<dbReference type="RefSeq" id="XP_016589499.1">
    <property type="nucleotide sequence ID" value="XM_016729400.1"/>
</dbReference>
<evidence type="ECO:0000256" key="5">
    <source>
        <dbReference type="ARBA" id="ARBA00022771"/>
    </source>
</evidence>
<keyword evidence="3" id="KW-0479">Metal-binding</keyword>
<dbReference type="InterPro" id="IPR022656">
    <property type="entry name" value="XPA_C"/>
</dbReference>
<keyword evidence="4" id="KW-0227">DNA damage</keyword>
<feature type="domain" description="XPA C-terminal" evidence="12">
    <location>
        <begin position="237"/>
        <end position="287"/>
    </location>
</feature>
<protein>
    <recommendedName>
        <fullName evidence="10">DNA repair protein RAD14</fullName>
    </recommendedName>
</protein>
<dbReference type="SUPFAM" id="SSF46955">
    <property type="entry name" value="Putative DNA-binding domain"/>
    <property type="match status" value="1"/>
</dbReference>
<comment type="subcellular location">
    <subcellularLocation>
        <location evidence="1">Nucleus</location>
    </subcellularLocation>
</comment>
<dbReference type="Pfam" id="PF05181">
    <property type="entry name" value="XPA_C"/>
    <property type="match status" value="1"/>
</dbReference>
<dbReference type="OrthoDB" id="5368863at2759"/>
<sequence length="397" mass="44555">MDRSTRAGGQAATTSANTRQSDEVRLRSKELREQNELAAQRATRTSQPPARGYLASDDVYVVGDKNARGKRSAPNTATGSMNVTHSPSKRPHASIAVSDVPANSRNAGSAQDVEIRPAKKFAKFVDYNFSAMTDTKGGFLSTDDDPFNKAFADTSRGGNGQEARPAHMTVAEWERMQTIRNLKRLKQGPYEPGLSVLAEATDQKRCVECNSLEIDFVWEDVFHVCVCNPCKDKFPEKYSLLTKTECREDYLLTDPELKDAELLPHLSKPNPHKSHWHDMMLFLRCQVEEYAINTKWGSAEALDAEFERREADKKRRKDAKFKEKLLQLKKKTRSEAYRRNATGKGSADGETLATTFGDAVGNRGRHVHEWGRAIENDNGMSVKRCISCGMEVEELEF</sequence>
<evidence type="ECO:0000256" key="7">
    <source>
        <dbReference type="ARBA" id="ARBA00023125"/>
    </source>
</evidence>
<reference evidence="13 14" key="1">
    <citation type="journal article" date="2014" name="BMC Genomics">
        <title>Comparative genomics of the major fungal agents of human and animal Sporotrichosis: Sporothrix schenckii and Sporothrix brasiliensis.</title>
        <authorList>
            <person name="Teixeira M.M."/>
            <person name="de Almeida L.G."/>
            <person name="Kubitschek-Barreira P."/>
            <person name="Alves F.L."/>
            <person name="Kioshima E.S."/>
            <person name="Abadio A.K."/>
            <person name="Fernandes L."/>
            <person name="Derengowski L.S."/>
            <person name="Ferreira K.S."/>
            <person name="Souza R.C."/>
            <person name="Ruiz J.C."/>
            <person name="de Andrade N.C."/>
            <person name="Paes H.C."/>
            <person name="Nicola A.M."/>
            <person name="Albuquerque P."/>
            <person name="Gerber A.L."/>
            <person name="Martins V.P."/>
            <person name="Peconick L.D."/>
            <person name="Neto A.V."/>
            <person name="Chaucanez C.B."/>
            <person name="Silva P.A."/>
            <person name="Cunha O.L."/>
            <person name="de Oliveira F.F."/>
            <person name="dos Santos T.C."/>
            <person name="Barros A.L."/>
            <person name="Soares M.A."/>
            <person name="de Oliveira L.M."/>
            <person name="Marini M.M."/>
            <person name="Villalobos-Duno H."/>
            <person name="Cunha M.M."/>
            <person name="de Hoog S."/>
            <person name="da Silveira J.F."/>
            <person name="Henrissat B."/>
            <person name="Nino-Vega G.A."/>
            <person name="Cisalpino P.S."/>
            <person name="Mora-Montes H.M."/>
            <person name="Almeida S.R."/>
            <person name="Stajich J.E."/>
            <person name="Lopes-Bezerra L.M."/>
            <person name="Vasconcelos A.T."/>
            <person name="Felipe M.S."/>
        </authorList>
    </citation>
    <scope>NUCLEOTIDE SEQUENCE [LARGE SCALE GENOMIC DNA]</scope>
    <source>
        <strain evidence="13 14">1099-18</strain>
    </source>
</reference>
<evidence type="ECO:0000256" key="3">
    <source>
        <dbReference type="ARBA" id="ARBA00022723"/>
    </source>
</evidence>
<dbReference type="GO" id="GO:0000715">
    <property type="term" value="P:nucleotide-excision repair, DNA damage recognition"/>
    <property type="evidence" value="ECO:0007669"/>
    <property type="project" value="TreeGrafter"/>
</dbReference>
<keyword evidence="5" id="KW-0863">Zinc-finger</keyword>
<evidence type="ECO:0000259" key="12">
    <source>
        <dbReference type="Pfam" id="PF05181"/>
    </source>
</evidence>
<evidence type="ECO:0000256" key="8">
    <source>
        <dbReference type="ARBA" id="ARBA00023204"/>
    </source>
</evidence>
<evidence type="ECO:0000256" key="10">
    <source>
        <dbReference type="ARBA" id="ARBA00072989"/>
    </source>
</evidence>
<dbReference type="InterPro" id="IPR009061">
    <property type="entry name" value="DNA-bd_dom_put_sf"/>
</dbReference>
<dbReference type="Gene3D" id="3.90.530.10">
    <property type="entry name" value="XPA C-terminal domain"/>
    <property type="match status" value="1"/>
</dbReference>
<dbReference type="InterPro" id="IPR000465">
    <property type="entry name" value="XPA/RAD14"/>
</dbReference>
<keyword evidence="7" id="KW-0238">DNA-binding</keyword>
<evidence type="ECO:0000313" key="14">
    <source>
        <dbReference type="Proteomes" id="UP000033710"/>
    </source>
</evidence>
<evidence type="ECO:0000256" key="6">
    <source>
        <dbReference type="ARBA" id="ARBA00022833"/>
    </source>
</evidence>
<dbReference type="GO" id="GO:1901255">
    <property type="term" value="P:nucleotide-excision repair involved in interstrand cross-link repair"/>
    <property type="evidence" value="ECO:0007669"/>
    <property type="project" value="TreeGrafter"/>
</dbReference>
<dbReference type="EMBL" id="AXCR01000006">
    <property type="protein sequence ID" value="KJR86823.1"/>
    <property type="molecule type" value="Genomic_DNA"/>
</dbReference>
<evidence type="ECO:0000256" key="1">
    <source>
        <dbReference type="ARBA" id="ARBA00004123"/>
    </source>
</evidence>
<evidence type="ECO:0000256" key="2">
    <source>
        <dbReference type="ARBA" id="ARBA00005548"/>
    </source>
</evidence>
<dbReference type="GeneID" id="27664677"/>
<dbReference type="GO" id="GO:0006284">
    <property type="term" value="P:base-excision repair"/>
    <property type="evidence" value="ECO:0007669"/>
    <property type="project" value="TreeGrafter"/>
</dbReference>
<dbReference type="PANTHER" id="PTHR10142">
    <property type="entry name" value="DNA REPAIR PROTEIN COMPLEMENTING XP-A CELLS"/>
    <property type="match status" value="1"/>
</dbReference>
<evidence type="ECO:0000256" key="9">
    <source>
        <dbReference type="ARBA" id="ARBA00023242"/>
    </source>
</evidence>
<feature type="region of interest" description="Disordered" evidence="11">
    <location>
        <begin position="34"/>
        <end position="53"/>
    </location>
</feature>
<feature type="region of interest" description="Disordered" evidence="11">
    <location>
        <begin position="66"/>
        <end position="111"/>
    </location>
</feature>
<dbReference type="AlphaFoldDB" id="A0A0F2MAU8"/>
<proteinExistence type="inferred from homology"/>
<dbReference type="InterPro" id="IPR037129">
    <property type="entry name" value="XPA_sf"/>
</dbReference>
<reference evidence="13 14" key="2">
    <citation type="journal article" date="2015" name="Eukaryot. Cell">
        <title>Asexual propagation of a virulent clone complex in a human and feline outbreak of sporotrichosis.</title>
        <authorList>
            <person name="Teixeira Mde M."/>
            <person name="Rodrigues A.M."/>
            <person name="Tsui C.K."/>
            <person name="de Almeida L.G."/>
            <person name="Van Diepeningen A.D."/>
            <person name="van den Ende B.G."/>
            <person name="Fernandes G.F."/>
            <person name="Kano R."/>
            <person name="Hamelin R.C."/>
            <person name="Lopes-Bezerra L.M."/>
            <person name="Vasconcelos A.T."/>
            <person name="de Hoog S."/>
            <person name="de Camargo Z.P."/>
            <person name="Felipe M.S."/>
        </authorList>
    </citation>
    <scope>NUCLEOTIDE SEQUENCE [LARGE SCALE GENOMIC DNA]</scope>
    <source>
        <strain evidence="13 14">1099-18</strain>
    </source>
</reference>
<dbReference type="Proteomes" id="UP000033710">
    <property type="component" value="Unassembled WGS sequence"/>
</dbReference>
<dbReference type="GO" id="GO:0003684">
    <property type="term" value="F:damaged DNA binding"/>
    <property type="evidence" value="ECO:0007669"/>
    <property type="project" value="InterPro"/>
</dbReference>